<dbReference type="AlphaFoldDB" id="F9EJP1"/>
<keyword evidence="1" id="KW-0547">Nucleotide-binding</keyword>
<dbReference type="InterPro" id="IPR041471">
    <property type="entry name" value="UvrB_inter"/>
</dbReference>
<dbReference type="Pfam" id="PF17757">
    <property type="entry name" value="UvrB_inter"/>
    <property type="match status" value="1"/>
</dbReference>
<proteinExistence type="predicted"/>
<keyword evidence="2" id="KW-0067">ATP-binding</keyword>
<evidence type="ECO:0000259" key="3">
    <source>
        <dbReference type="Pfam" id="PF17757"/>
    </source>
</evidence>
<dbReference type="HOGENOM" id="CLU_3161621_0_0_0"/>
<gene>
    <name evidence="4" type="primary">mfd2</name>
    <name evidence="4" type="ORF">HMPREF9094_0145</name>
</gene>
<sequence length="48" mass="5826">DLEEKLIDAGFEKTYMVSQRKEYSIRGDILDIFNINQDNPVRIEFFWK</sequence>
<feature type="non-terminal residue" evidence="4">
    <location>
        <position position="1"/>
    </location>
</feature>
<evidence type="ECO:0000313" key="4">
    <source>
        <dbReference type="EMBL" id="EGQ80827.1"/>
    </source>
</evidence>
<name>F9EJP1_9FUSO</name>
<dbReference type="SUPFAM" id="SSF52540">
    <property type="entry name" value="P-loop containing nucleoside triphosphate hydrolases"/>
    <property type="match status" value="1"/>
</dbReference>
<evidence type="ECO:0000313" key="5">
    <source>
        <dbReference type="Proteomes" id="UP000005392"/>
    </source>
</evidence>
<accession>F9EJP1</accession>
<evidence type="ECO:0000256" key="2">
    <source>
        <dbReference type="ARBA" id="ARBA00022840"/>
    </source>
</evidence>
<protein>
    <submittedName>
        <fullName evidence="4">Transcription-repair coupling factor</fullName>
    </submittedName>
</protein>
<reference evidence="4 5" key="1">
    <citation type="submission" date="2011-05" db="EMBL/GenBank/DDBJ databases">
        <authorList>
            <person name="Muzny D."/>
            <person name="Qin X."/>
            <person name="Deng J."/>
            <person name="Jiang H."/>
            <person name="Liu Y."/>
            <person name="Qu J."/>
            <person name="Song X.-Z."/>
            <person name="Zhang L."/>
            <person name="Thornton R."/>
            <person name="Coyle M."/>
            <person name="Francisco L."/>
            <person name="Jackson L."/>
            <person name="Javaid M."/>
            <person name="Korchina V."/>
            <person name="Kovar C."/>
            <person name="Mata R."/>
            <person name="Mathew T."/>
            <person name="Ngo R."/>
            <person name="Nguyen L."/>
            <person name="Nguyen N."/>
            <person name="Okwuonu G."/>
            <person name="Ongeri F."/>
            <person name="Pham C."/>
            <person name="Simmons D."/>
            <person name="Wilczek-Boney K."/>
            <person name="Hale W."/>
            <person name="Jakkamsetti A."/>
            <person name="Pham P."/>
            <person name="Ruth R."/>
            <person name="San Lucas F."/>
            <person name="Warren J."/>
            <person name="Zhang J."/>
            <person name="Zhao Z."/>
            <person name="Zhou C."/>
            <person name="Zhu D."/>
            <person name="Lee S."/>
            <person name="Bess C."/>
            <person name="Blankenburg K."/>
            <person name="Forbes L."/>
            <person name="Fu Q."/>
            <person name="Gubbala S."/>
            <person name="Hirani K."/>
            <person name="Jayaseelan J.C."/>
            <person name="Lara F."/>
            <person name="Munidasa M."/>
            <person name="Palculict T."/>
            <person name="Patil S."/>
            <person name="Pu L.-L."/>
            <person name="Saada N."/>
            <person name="Tang L."/>
            <person name="Weissenberger G."/>
            <person name="Zhu Y."/>
            <person name="Hemphill L."/>
            <person name="Shang Y."/>
            <person name="Youmans B."/>
            <person name="Ayvaz T."/>
            <person name="Ross M."/>
            <person name="Santibanez J."/>
            <person name="Aqrawi P."/>
            <person name="Gross S."/>
            <person name="Joshi V."/>
            <person name="Fowler G."/>
            <person name="Nazareth L."/>
            <person name="Reid J."/>
            <person name="Worley K."/>
            <person name="Petrosino J."/>
            <person name="Highlander S."/>
            <person name="Gibbs R."/>
        </authorList>
    </citation>
    <scope>NUCLEOTIDE SEQUENCE [LARGE SCALE GENOMIC DNA]</scope>
    <source>
        <strain evidence="4 5">ATCC 51191</strain>
    </source>
</reference>
<dbReference type="Gene3D" id="3.30.2060.10">
    <property type="entry name" value="Penicillin-binding protein 1b domain"/>
    <property type="match status" value="1"/>
</dbReference>
<organism evidence="4 5">
    <name type="scientific">Fusobacterium animalis ATCC 51191</name>
    <dbReference type="NCBI Taxonomy" id="997347"/>
    <lineage>
        <taxon>Bacteria</taxon>
        <taxon>Fusobacteriati</taxon>
        <taxon>Fusobacteriota</taxon>
        <taxon>Fusobacteriia</taxon>
        <taxon>Fusobacteriales</taxon>
        <taxon>Fusobacteriaceae</taxon>
        <taxon>Fusobacterium</taxon>
    </lineage>
</organism>
<feature type="domain" description="UvrB interaction" evidence="3">
    <location>
        <begin position="2"/>
        <end position="47"/>
    </location>
</feature>
<keyword evidence="5" id="KW-1185">Reference proteome</keyword>
<dbReference type="Proteomes" id="UP000005392">
    <property type="component" value="Unassembled WGS sequence"/>
</dbReference>
<evidence type="ECO:0000256" key="1">
    <source>
        <dbReference type="ARBA" id="ARBA00022741"/>
    </source>
</evidence>
<dbReference type="InterPro" id="IPR027417">
    <property type="entry name" value="P-loop_NTPase"/>
</dbReference>
<dbReference type="GO" id="GO:0005524">
    <property type="term" value="F:ATP binding"/>
    <property type="evidence" value="ECO:0007669"/>
    <property type="project" value="UniProtKB-KW"/>
</dbReference>
<comment type="caution">
    <text evidence="4">The sequence shown here is derived from an EMBL/GenBank/DDBJ whole genome shotgun (WGS) entry which is preliminary data.</text>
</comment>
<dbReference type="EMBL" id="AFQD01000020">
    <property type="protein sequence ID" value="EGQ80827.1"/>
    <property type="molecule type" value="Genomic_DNA"/>
</dbReference>